<sequence>MTASDTEGKSYVVSDGMPPRAFHFTTTDGQHTRERVVDVPDLGPSSGFVAELWRDSAGGAVDGTHDPVSGDEPFTPNVKPGQVVLRQVSYGPGYRSPMHRTSSLDFNVVVAGSVTFILSSGRGIVMEQGDSVVIPATEHAWLAGPDGCTVSVVNVGMVSEFDSNWD</sequence>
<protein>
    <submittedName>
        <fullName evidence="1">Quercetin dioxygenase-like cupin family protein</fullName>
    </submittedName>
</protein>
<organism evidence="1 2">
    <name type="scientific">Rhodococcoides corynebacterioides</name>
    <dbReference type="NCBI Taxonomy" id="53972"/>
    <lineage>
        <taxon>Bacteria</taxon>
        <taxon>Bacillati</taxon>
        <taxon>Actinomycetota</taxon>
        <taxon>Actinomycetes</taxon>
        <taxon>Mycobacteriales</taxon>
        <taxon>Nocardiaceae</taxon>
        <taxon>Rhodococcoides</taxon>
    </lineage>
</organism>
<gene>
    <name evidence="1" type="ORF">JOE42_000021</name>
</gene>
<name>A0ABS2KMU4_9NOCA</name>
<dbReference type="RefSeq" id="WP_204865886.1">
    <property type="nucleotide sequence ID" value="NZ_JAFBBK010000001.1"/>
</dbReference>
<dbReference type="InterPro" id="IPR011051">
    <property type="entry name" value="RmlC_Cupin_sf"/>
</dbReference>
<dbReference type="Proteomes" id="UP000703038">
    <property type="component" value="Unassembled WGS sequence"/>
</dbReference>
<proteinExistence type="predicted"/>
<dbReference type="SUPFAM" id="SSF51182">
    <property type="entry name" value="RmlC-like cupins"/>
    <property type="match status" value="1"/>
</dbReference>
<evidence type="ECO:0000313" key="1">
    <source>
        <dbReference type="EMBL" id="MBM7413288.1"/>
    </source>
</evidence>
<reference evidence="1 2" key="1">
    <citation type="submission" date="2021-01" db="EMBL/GenBank/DDBJ databases">
        <title>Genomics of switchgrass bacterial isolates.</title>
        <authorList>
            <person name="Shade A."/>
        </authorList>
    </citation>
    <scope>NUCLEOTIDE SEQUENCE [LARGE SCALE GENOMIC DNA]</scope>
    <source>
        <strain evidence="1 2">PvP111</strain>
    </source>
</reference>
<accession>A0ABS2KMU4</accession>
<keyword evidence="2" id="KW-1185">Reference proteome</keyword>
<dbReference type="PANTHER" id="PTHR36156">
    <property type="entry name" value="SLR2101 PROTEIN"/>
    <property type="match status" value="1"/>
</dbReference>
<evidence type="ECO:0000313" key="2">
    <source>
        <dbReference type="Proteomes" id="UP000703038"/>
    </source>
</evidence>
<dbReference type="InterPro" id="IPR014710">
    <property type="entry name" value="RmlC-like_jellyroll"/>
</dbReference>
<dbReference type="InterPro" id="IPR047142">
    <property type="entry name" value="OryJ/VirC-like"/>
</dbReference>
<comment type="caution">
    <text evidence="1">The sequence shown here is derived from an EMBL/GenBank/DDBJ whole genome shotgun (WGS) entry which is preliminary data.</text>
</comment>
<dbReference type="EMBL" id="JAFBBK010000001">
    <property type="protein sequence ID" value="MBM7413288.1"/>
    <property type="molecule type" value="Genomic_DNA"/>
</dbReference>
<dbReference type="Gene3D" id="2.60.120.10">
    <property type="entry name" value="Jelly Rolls"/>
    <property type="match status" value="1"/>
</dbReference>
<dbReference type="PANTHER" id="PTHR36156:SF2">
    <property type="entry name" value="CUPIN TYPE-2 DOMAIN-CONTAINING PROTEIN"/>
    <property type="match status" value="1"/>
</dbReference>